<dbReference type="AlphaFoldDB" id="A0A1G6I5G1"/>
<keyword evidence="2" id="KW-1185">Reference proteome</keyword>
<organism evidence="1 2">
    <name type="scientific">Pedobacter soli</name>
    <dbReference type="NCBI Taxonomy" id="390242"/>
    <lineage>
        <taxon>Bacteria</taxon>
        <taxon>Pseudomonadati</taxon>
        <taxon>Bacteroidota</taxon>
        <taxon>Sphingobacteriia</taxon>
        <taxon>Sphingobacteriales</taxon>
        <taxon>Sphingobacteriaceae</taxon>
        <taxon>Pedobacter</taxon>
    </lineage>
</organism>
<dbReference type="Proteomes" id="UP000199455">
    <property type="component" value="Unassembled WGS sequence"/>
</dbReference>
<reference evidence="2" key="1">
    <citation type="submission" date="2016-10" db="EMBL/GenBank/DDBJ databases">
        <authorList>
            <person name="Varghese N."/>
            <person name="Submissions S."/>
        </authorList>
    </citation>
    <scope>NUCLEOTIDE SEQUENCE [LARGE SCALE GENOMIC DNA]</scope>
    <source>
        <strain evidence="2">DSM 18609</strain>
    </source>
</reference>
<proteinExistence type="predicted"/>
<dbReference type="EMBL" id="FMZH01000001">
    <property type="protein sequence ID" value="SDC01275.1"/>
    <property type="molecule type" value="Genomic_DNA"/>
</dbReference>
<sequence length="74" mass="7955">MKKEQKSFNELLKAMNGLSEDRQGKLKGGIAVISATSDAFFENSGTCTNTGNCDKEVNSGLCFNNKTECPKSTS</sequence>
<dbReference type="RefSeq" id="WP_090762972.1">
    <property type="nucleotide sequence ID" value="NZ_FMZH01000001.1"/>
</dbReference>
<dbReference type="STRING" id="390242.SAMN04488024_10123"/>
<gene>
    <name evidence="1" type="ORF">SAMN04488024_10123</name>
</gene>
<evidence type="ECO:0000313" key="2">
    <source>
        <dbReference type="Proteomes" id="UP000199455"/>
    </source>
</evidence>
<protein>
    <submittedName>
        <fullName evidence="1">Uncharacterized protein</fullName>
    </submittedName>
</protein>
<name>A0A1G6I5G1_9SPHI</name>
<accession>A0A1G6I5G1</accession>
<evidence type="ECO:0000313" key="1">
    <source>
        <dbReference type="EMBL" id="SDC01275.1"/>
    </source>
</evidence>